<organism evidence="7 8">
    <name type="scientific">Blastococcus colisei</name>
    <dbReference type="NCBI Taxonomy" id="1564162"/>
    <lineage>
        <taxon>Bacteria</taxon>
        <taxon>Bacillati</taxon>
        <taxon>Actinomycetota</taxon>
        <taxon>Actinomycetes</taxon>
        <taxon>Geodermatophilales</taxon>
        <taxon>Geodermatophilaceae</taxon>
        <taxon>Blastococcus</taxon>
    </lineage>
</organism>
<keyword evidence="8" id="KW-1185">Reference proteome</keyword>
<feature type="transmembrane region" description="Helical" evidence="6">
    <location>
        <begin position="494"/>
        <end position="514"/>
    </location>
</feature>
<dbReference type="InterPro" id="IPR002797">
    <property type="entry name" value="Polysacc_synth"/>
</dbReference>
<sequence length="542" mass="55462">MVGSRAELAAVTGTTRERPAAGRLGSLARGGAANLVGALVAAVANLLLVVVITRNFPAVFAGTFFAVTSVFLLAAVIAKLGTQTGLVYFLSRARALGQLDRMRAIIAVGTTPVAVVSVICAVTLFAFAPAIASVAVQSHQAEFTTLLRSLAPFLPAAALTDTLLAATRGFGSMAATVRIEKILRSVLQLLLVLLVAAYATGPSLGLAWAAPYLVAAGAAAWAARSAVRSARSRAAGPADAGTEEALIPATAAPDGGTVRGFWTFTWPRTVSSLAQFALQRLDVLMVAALRGPAEAAVYTAATRFLVVGQLGAQAISSAAQPQLGEALARDDRALANSLYRTATAWLMLLSWPIYLLSAAFAPLLLGIFGEGYSSGAVVVVVLALAMLVATGCGMVDMLLTMGGRTSWNLVNTLLALAVNVGLNLLLIPSLGILGAAVAWAAAILVNNLLPLAQIGLVLRLHPFDRSTGRAALLAVACFGLVPGALLLVPVPVPMALTASAAVGVPLYAALCWASRDVLGLAELRGALARRGRRPTSAARAAG</sequence>
<dbReference type="AlphaFoldDB" id="A0A543P0D2"/>
<feature type="transmembrane region" description="Helical" evidence="6">
    <location>
        <begin position="407"/>
        <end position="426"/>
    </location>
</feature>
<proteinExistence type="predicted"/>
<dbReference type="EMBL" id="VFQE01000002">
    <property type="protein sequence ID" value="TQN37559.1"/>
    <property type="molecule type" value="Genomic_DNA"/>
</dbReference>
<feature type="transmembrane region" description="Helical" evidence="6">
    <location>
        <begin position="205"/>
        <end position="223"/>
    </location>
</feature>
<feature type="transmembrane region" description="Helical" evidence="6">
    <location>
        <begin position="58"/>
        <end position="81"/>
    </location>
</feature>
<feature type="transmembrane region" description="Helical" evidence="6">
    <location>
        <begin position="374"/>
        <end position="395"/>
    </location>
</feature>
<evidence type="ECO:0000256" key="4">
    <source>
        <dbReference type="ARBA" id="ARBA00022989"/>
    </source>
</evidence>
<feature type="transmembrane region" description="Helical" evidence="6">
    <location>
        <begin position="32"/>
        <end position="52"/>
    </location>
</feature>
<feature type="transmembrane region" description="Helical" evidence="6">
    <location>
        <begin position="432"/>
        <end position="458"/>
    </location>
</feature>
<feature type="transmembrane region" description="Helical" evidence="6">
    <location>
        <begin position="102"/>
        <end position="130"/>
    </location>
</feature>
<keyword evidence="2" id="KW-1003">Cell membrane</keyword>
<feature type="transmembrane region" description="Helical" evidence="6">
    <location>
        <begin position="182"/>
        <end position="199"/>
    </location>
</feature>
<evidence type="ECO:0000256" key="5">
    <source>
        <dbReference type="ARBA" id="ARBA00023136"/>
    </source>
</evidence>
<dbReference type="PANTHER" id="PTHR30250:SF27">
    <property type="entry name" value="POLYSACCHARIDE BIOSYNTHESIS PROTEIN"/>
    <property type="match status" value="1"/>
</dbReference>
<dbReference type="PANTHER" id="PTHR30250">
    <property type="entry name" value="PST FAMILY PREDICTED COLANIC ACID TRANSPORTER"/>
    <property type="match status" value="1"/>
</dbReference>
<feature type="transmembrane region" description="Helical" evidence="6">
    <location>
        <begin position="470"/>
        <end position="488"/>
    </location>
</feature>
<feature type="transmembrane region" description="Helical" evidence="6">
    <location>
        <begin position="344"/>
        <end position="368"/>
    </location>
</feature>
<name>A0A543P0D2_9ACTN</name>
<comment type="subcellular location">
    <subcellularLocation>
        <location evidence="1">Cell membrane</location>
        <topology evidence="1">Multi-pass membrane protein</topology>
    </subcellularLocation>
</comment>
<dbReference type="GO" id="GO:0005886">
    <property type="term" value="C:plasma membrane"/>
    <property type="evidence" value="ECO:0007669"/>
    <property type="project" value="UniProtKB-SubCell"/>
</dbReference>
<accession>A0A543P0D2</accession>
<dbReference type="OrthoDB" id="3294889at2"/>
<reference evidence="7 8" key="1">
    <citation type="submission" date="2019-06" db="EMBL/GenBank/DDBJ databases">
        <title>Sequencing the genomes of 1000 actinobacteria strains.</title>
        <authorList>
            <person name="Klenk H.-P."/>
        </authorList>
    </citation>
    <scope>NUCLEOTIDE SEQUENCE [LARGE SCALE GENOMIC DNA]</scope>
    <source>
        <strain evidence="7 8">DSM 46837</strain>
    </source>
</reference>
<keyword evidence="5 6" id="KW-0472">Membrane</keyword>
<dbReference type="InterPro" id="IPR050833">
    <property type="entry name" value="Poly_Biosynth_Transport"/>
</dbReference>
<evidence type="ECO:0000256" key="3">
    <source>
        <dbReference type="ARBA" id="ARBA00022692"/>
    </source>
</evidence>
<feature type="transmembrane region" description="Helical" evidence="6">
    <location>
        <begin position="150"/>
        <end position="170"/>
    </location>
</feature>
<evidence type="ECO:0000313" key="8">
    <source>
        <dbReference type="Proteomes" id="UP000319865"/>
    </source>
</evidence>
<evidence type="ECO:0000256" key="2">
    <source>
        <dbReference type="ARBA" id="ARBA00022475"/>
    </source>
</evidence>
<dbReference type="RefSeq" id="WP_142027511.1">
    <property type="nucleotide sequence ID" value="NZ_VFQE01000002.1"/>
</dbReference>
<protein>
    <submittedName>
        <fullName evidence="7">O-antigen/teichoic acid export membrane protein</fullName>
    </submittedName>
</protein>
<evidence type="ECO:0000256" key="1">
    <source>
        <dbReference type="ARBA" id="ARBA00004651"/>
    </source>
</evidence>
<comment type="caution">
    <text evidence="7">The sequence shown here is derived from an EMBL/GenBank/DDBJ whole genome shotgun (WGS) entry which is preliminary data.</text>
</comment>
<evidence type="ECO:0000256" key="6">
    <source>
        <dbReference type="SAM" id="Phobius"/>
    </source>
</evidence>
<keyword evidence="3 6" id="KW-0812">Transmembrane</keyword>
<gene>
    <name evidence="7" type="ORF">FHU33_4214</name>
</gene>
<evidence type="ECO:0000313" key="7">
    <source>
        <dbReference type="EMBL" id="TQN37559.1"/>
    </source>
</evidence>
<dbReference type="Pfam" id="PF01943">
    <property type="entry name" value="Polysacc_synt"/>
    <property type="match status" value="1"/>
</dbReference>
<keyword evidence="4 6" id="KW-1133">Transmembrane helix</keyword>
<dbReference type="Proteomes" id="UP000319865">
    <property type="component" value="Unassembled WGS sequence"/>
</dbReference>